<gene>
    <name evidence="2" type="ORF">ACFSYH_11445</name>
</gene>
<proteinExistence type="predicted"/>
<dbReference type="Proteomes" id="UP001597391">
    <property type="component" value="Unassembled WGS sequence"/>
</dbReference>
<dbReference type="RefSeq" id="WP_377467101.1">
    <property type="nucleotide sequence ID" value="NZ_JBHUOP010000004.1"/>
</dbReference>
<dbReference type="PANTHER" id="PTHR13504:SF38">
    <property type="entry name" value="FIDO DOMAIN-CONTAINING PROTEIN"/>
    <property type="match status" value="1"/>
</dbReference>
<dbReference type="PANTHER" id="PTHR13504">
    <property type="entry name" value="FIDO DOMAIN-CONTAINING PROTEIN DDB_G0283145"/>
    <property type="match status" value="1"/>
</dbReference>
<dbReference type="InterPro" id="IPR003812">
    <property type="entry name" value="Fido"/>
</dbReference>
<reference evidence="3" key="1">
    <citation type="journal article" date="2019" name="Int. J. Syst. Evol. Microbiol.">
        <title>The Global Catalogue of Microorganisms (GCM) 10K type strain sequencing project: providing services to taxonomists for standard genome sequencing and annotation.</title>
        <authorList>
            <consortium name="The Broad Institute Genomics Platform"/>
            <consortium name="The Broad Institute Genome Sequencing Center for Infectious Disease"/>
            <person name="Wu L."/>
            <person name="Ma J."/>
        </authorList>
    </citation>
    <scope>NUCLEOTIDE SEQUENCE [LARGE SCALE GENOMIC DNA]</scope>
    <source>
        <strain evidence="3">KCTC 33576</strain>
    </source>
</reference>
<evidence type="ECO:0000313" key="2">
    <source>
        <dbReference type="EMBL" id="MFD2841176.1"/>
    </source>
</evidence>
<dbReference type="EMBL" id="JBHUOP010000004">
    <property type="protein sequence ID" value="MFD2841176.1"/>
    <property type="molecule type" value="Genomic_DNA"/>
</dbReference>
<dbReference type="Gene3D" id="1.10.3290.10">
    <property type="entry name" value="Fido-like domain"/>
    <property type="match status" value="1"/>
</dbReference>
<accession>A0ABW5XFC1</accession>
<dbReference type="PROSITE" id="PS51459">
    <property type="entry name" value="FIDO"/>
    <property type="match status" value="1"/>
</dbReference>
<feature type="domain" description="Fido" evidence="1">
    <location>
        <begin position="96"/>
        <end position="203"/>
    </location>
</feature>
<dbReference type="Pfam" id="PF02661">
    <property type="entry name" value="Fic"/>
    <property type="match status" value="1"/>
</dbReference>
<sequence>MRHEVAEEYPLAAGAFARILREQREMQLKGGIYHLTQIAMAYNSNRIEGSALSVEQTWYLYERRTVLGEAPLNDVVETSNHFRAFDVMLDRVGEPNTAESIKEYHRILKSGTQDAEKDWFAVGDWKKLVNEVGGIATTPPSEVQQEINSLVTGTPAEMTFGDVCDFHVRFEQIHPFQDGNGQIGRLILFEQCLWPTGTCRLWC</sequence>
<protein>
    <submittedName>
        <fullName evidence="2">Fic family protein</fullName>
    </submittedName>
</protein>
<dbReference type="SUPFAM" id="SSF140931">
    <property type="entry name" value="Fic-like"/>
    <property type="match status" value="1"/>
</dbReference>
<evidence type="ECO:0000259" key="1">
    <source>
        <dbReference type="PROSITE" id="PS51459"/>
    </source>
</evidence>
<dbReference type="InterPro" id="IPR040198">
    <property type="entry name" value="Fido_containing"/>
</dbReference>
<evidence type="ECO:0000313" key="3">
    <source>
        <dbReference type="Proteomes" id="UP001597391"/>
    </source>
</evidence>
<name>A0ABW5XFC1_9MICO</name>
<comment type="caution">
    <text evidence="2">The sequence shown here is derived from an EMBL/GenBank/DDBJ whole genome shotgun (WGS) entry which is preliminary data.</text>
</comment>
<keyword evidence="3" id="KW-1185">Reference proteome</keyword>
<dbReference type="InterPro" id="IPR036597">
    <property type="entry name" value="Fido-like_dom_sf"/>
</dbReference>
<organism evidence="2 3">
    <name type="scientific">Populibacterium corticicola</name>
    <dbReference type="NCBI Taxonomy" id="1812826"/>
    <lineage>
        <taxon>Bacteria</taxon>
        <taxon>Bacillati</taxon>
        <taxon>Actinomycetota</taxon>
        <taxon>Actinomycetes</taxon>
        <taxon>Micrococcales</taxon>
        <taxon>Jonesiaceae</taxon>
        <taxon>Populibacterium</taxon>
    </lineage>
</organism>